<evidence type="ECO:0000313" key="12">
    <source>
        <dbReference type="EMBL" id="OJA12884.1"/>
    </source>
</evidence>
<comment type="similarity">
    <text evidence="2">Belongs to the cornichon family.</text>
</comment>
<keyword evidence="6" id="KW-0862">Zinc</keyword>
<protein>
    <recommendedName>
        <fullName evidence="11">MYND-type domain-containing protein</fullName>
    </recommendedName>
</protein>
<dbReference type="InterPro" id="IPR003377">
    <property type="entry name" value="Cornichon"/>
</dbReference>
<evidence type="ECO:0000256" key="7">
    <source>
        <dbReference type="ARBA" id="ARBA00022989"/>
    </source>
</evidence>
<keyword evidence="8 10" id="KW-0472">Membrane</keyword>
<dbReference type="STRING" id="180088.A0A1J8QM77"/>
<dbReference type="Proteomes" id="UP000183567">
    <property type="component" value="Unassembled WGS sequence"/>
</dbReference>
<dbReference type="Pfam" id="PF14737">
    <property type="entry name" value="DUF4470"/>
    <property type="match status" value="1"/>
</dbReference>
<proteinExistence type="inferred from homology"/>
<gene>
    <name evidence="12" type="ORF">AZE42_02906</name>
</gene>
<keyword evidence="7 10" id="KW-1133">Transmembrane helix</keyword>
<dbReference type="InterPro" id="IPR002893">
    <property type="entry name" value="Znf_MYND"/>
</dbReference>
<sequence length="1394" mass="155090">MWRGKLFFYPIGNTSAVCLTQDLCPSEKADLLLLGCGDPRHILYTVHTNSDDLQKSRKLDITCCDIEGAVIARNVILFTLLADEGAAQRLPQLWNIFFHFYLDKVSLDLLESQCRKLVELSGDLDSWNNSPYGHFLRMCTADTLTELRRLWQLYIKTTSFSPSQAKAFESAFAADVEAGRVKSRDVMTASRSAGPLSIYSFKMAAAHYNIYWKTGISSAVPKRPSDVKHANPTLAYSMAGEKFAAHYGTDPLACFHLAEGMAPTIGSSSLNSVVNVCKMQFSTWCTSVSKKLRSQSPSSPSLLIIRCFVGDALSLCQALRYFFITKSTSTPFPVAPWKHAFITLDPDAYGATQSPAPTTFNVIDTSNLLDHLGVLNIFTVTVPILQRTPSATLYTEGLSGGSDPAGTLLHILCADIATLGLLLGLIPASFISQFTTRSNLHDIMMRMFQQDAPQNHERIAWKLIGGAEKLVTDLDCPIDMAPQQLAGVLFNIYLNMFSHENVVRKMAMARQAGASGQPFQLSGIVHYHRRSFAELLGVVKRRVITEWETVMNMIHSKIQNDRTLLMGMNYYQDLCCQLHLLGIFNVHWMSLREVQELHRVEKPVFLRDWKVLPQTVFVVLVVPRDRLRPLLPELDGAGTPVLQCDVRGTATANAFSSIHTVFGTVNVSGKGDAKTVSIEEDATGRHGTSPLVVWFRLPSAALMNERRLMVGLSILSTPATNSLALKLGLYLSIFRADLDDEKFVHILRQHPDAGLDSAEEKYTQINDLLVKTTGACTFVTLDGECQKPLSFTTRVDIVEPEMKASLISGATPSVNRVSMHSIAIGLGDHALQVPFPLPIDVNKFKLRIARKSLYIEVILPLQLALGGTELVDIFPVIPHGGDLALWNMHRVNLDRCVPFDIANKKTLEWMNPHVSLMMSERETSAPQGMMSGSTLLDVKRTLHSTFRCASGISNGKPPLCYGLRNGDKIFVMFYITDLRFDLGSHTIVADAWVMPSSPTAEKLEAFQKASVHMKAGEMNMAMVNDEERKAWMHLLVAATERCRTWEHRTNCEYRAQGVIPLTLEPDESPICSCGAGVGSEAFVKKYPKLRSLAPWVTRAAISPLFALSYLENIRNPEGGPESVKTAGTPTPAPVVHNTSVQVCAACGRGSGSGSLLVCGRCKDVRYCSESCQRKDWKEHKKRCGLASASRISFRPPRKHATRFFPVKFGPRLQQINPGSHFFLASSHSSSSSSDPGPFIITSITTNFFQAVLFEATWVALVRWLFLFSVLMAAGLLFTMVFFIIMFSDLECDYINPIDLCNRLNQFVLPENIAHAFLTVLFLLSGQWIAFLLNLPLVLYNGNKIRNKNHMYDATEIFRTLSGHKKESFMKLGFYLLSFFYYLYRMIVALISESE</sequence>
<accession>A0A1J8QM77</accession>
<evidence type="ECO:0000313" key="13">
    <source>
        <dbReference type="Proteomes" id="UP000183567"/>
    </source>
</evidence>
<dbReference type="Gene3D" id="6.10.140.2220">
    <property type="match status" value="1"/>
</dbReference>
<evidence type="ECO:0000256" key="1">
    <source>
        <dbReference type="ARBA" id="ARBA00004141"/>
    </source>
</evidence>
<name>A0A1J8QM77_9AGAM</name>
<keyword evidence="3 10" id="KW-0812">Transmembrane</keyword>
<feature type="domain" description="MYND-type" evidence="11">
    <location>
        <begin position="1143"/>
        <end position="1183"/>
    </location>
</feature>
<evidence type="ECO:0000256" key="3">
    <source>
        <dbReference type="ARBA" id="ARBA00022692"/>
    </source>
</evidence>
<comment type="subcellular location">
    <subcellularLocation>
        <location evidence="1">Membrane</location>
        <topology evidence="1">Multi-pass membrane protein</topology>
    </subcellularLocation>
</comment>
<dbReference type="OrthoDB" id="432970at2759"/>
<feature type="transmembrane region" description="Helical" evidence="10">
    <location>
        <begin position="1264"/>
        <end position="1286"/>
    </location>
</feature>
<evidence type="ECO:0000256" key="5">
    <source>
        <dbReference type="ARBA" id="ARBA00022771"/>
    </source>
</evidence>
<dbReference type="InterPro" id="IPR033466">
    <property type="entry name" value="Cornichon_conserved"/>
</dbReference>
<evidence type="ECO:0000256" key="6">
    <source>
        <dbReference type="ARBA" id="ARBA00022833"/>
    </source>
</evidence>
<keyword evidence="4" id="KW-0479">Metal-binding</keyword>
<reference evidence="12 13" key="1">
    <citation type="submission" date="2016-03" db="EMBL/GenBank/DDBJ databases">
        <title>Comparative genomics of the ectomycorrhizal sister species Rhizopogon vinicolor and Rhizopogon vesiculosus (Basidiomycota: Boletales) reveals a divergence of the mating type B locus.</title>
        <authorList>
            <person name="Mujic A.B."/>
            <person name="Kuo A."/>
            <person name="Tritt A."/>
            <person name="Lipzen A."/>
            <person name="Chen C."/>
            <person name="Johnson J."/>
            <person name="Sharma A."/>
            <person name="Barry K."/>
            <person name="Grigoriev I.V."/>
            <person name="Spatafora J.W."/>
        </authorList>
    </citation>
    <scope>NUCLEOTIDE SEQUENCE [LARGE SCALE GENOMIC DNA]</scope>
    <source>
        <strain evidence="12 13">AM-OR11-056</strain>
    </source>
</reference>
<dbReference type="PROSITE" id="PS50865">
    <property type="entry name" value="ZF_MYND_2"/>
    <property type="match status" value="1"/>
</dbReference>
<dbReference type="Pfam" id="PF03311">
    <property type="entry name" value="Cornichon"/>
    <property type="match status" value="1"/>
</dbReference>
<organism evidence="12 13">
    <name type="scientific">Rhizopogon vesiculosus</name>
    <dbReference type="NCBI Taxonomy" id="180088"/>
    <lineage>
        <taxon>Eukaryota</taxon>
        <taxon>Fungi</taxon>
        <taxon>Dikarya</taxon>
        <taxon>Basidiomycota</taxon>
        <taxon>Agaricomycotina</taxon>
        <taxon>Agaricomycetes</taxon>
        <taxon>Agaricomycetidae</taxon>
        <taxon>Boletales</taxon>
        <taxon>Suillineae</taxon>
        <taxon>Rhizopogonaceae</taxon>
        <taxon>Rhizopogon</taxon>
    </lineage>
</organism>
<feature type="transmembrane region" description="Helical" evidence="10">
    <location>
        <begin position="1312"/>
        <end position="1339"/>
    </location>
</feature>
<dbReference type="PROSITE" id="PS01340">
    <property type="entry name" value="CORNICHON"/>
    <property type="match status" value="1"/>
</dbReference>
<comment type="caution">
    <text evidence="12">The sequence shown here is derived from an EMBL/GenBank/DDBJ whole genome shotgun (WGS) entry which is preliminary data.</text>
</comment>
<evidence type="ECO:0000256" key="9">
    <source>
        <dbReference type="PROSITE-ProRule" id="PRU00134"/>
    </source>
</evidence>
<evidence type="ECO:0000256" key="8">
    <source>
        <dbReference type="ARBA" id="ARBA00023136"/>
    </source>
</evidence>
<keyword evidence="13" id="KW-1185">Reference proteome</keyword>
<dbReference type="InterPro" id="IPR027974">
    <property type="entry name" value="DUF4470"/>
</dbReference>
<dbReference type="GO" id="GO:0016020">
    <property type="term" value="C:membrane"/>
    <property type="evidence" value="ECO:0007669"/>
    <property type="project" value="UniProtKB-SubCell"/>
</dbReference>
<dbReference type="PROSITE" id="PS01360">
    <property type="entry name" value="ZF_MYND_1"/>
    <property type="match status" value="1"/>
</dbReference>
<evidence type="ECO:0000259" key="11">
    <source>
        <dbReference type="PROSITE" id="PS50865"/>
    </source>
</evidence>
<keyword evidence="5 9" id="KW-0863">Zinc-finger</keyword>
<dbReference type="PANTHER" id="PTHR12290">
    <property type="entry name" value="CORNICHON-RELATED"/>
    <property type="match status" value="1"/>
</dbReference>
<dbReference type="SUPFAM" id="SSF144232">
    <property type="entry name" value="HIT/MYND zinc finger-like"/>
    <property type="match status" value="1"/>
</dbReference>
<dbReference type="EMBL" id="LVVM01004461">
    <property type="protein sequence ID" value="OJA12884.1"/>
    <property type="molecule type" value="Genomic_DNA"/>
</dbReference>
<evidence type="ECO:0000256" key="10">
    <source>
        <dbReference type="SAM" id="Phobius"/>
    </source>
</evidence>
<dbReference type="GO" id="GO:0016192">
    <property type="term" value="P:vesicle-mediated transport"/>
    <property type="evidence" value="ECO:0007669"/>
    <property type="project" value="InterPro"/>
</dbReference>
<feature type="transmembrane region" description="Helical" evidence="10">
    <location>
        <begin position="1238"/>
        <end position="1257"/>
    </location>
</feature>
<evidence type="ECO:0000256" key="2">
    <source>
        <dbReference type="ARBA" id="ARBA00010095"/>
    </source>
</evidence>
<feature type="transmembrane region" description="Helical" evidence="10">
    <location>
        <begin position="1371"/>
        <end position="1391"/>
    </location>
</feature>
<dbReference type="Pfam" id="PF01753">
    <property type="entry name" value="zf-MYND"/>
    <property type="match status" value="1"/>
</dbReference>
<dbReference type="GO" id="GO:0008270">
    <property type="term" value="F:zinc ion binding"/>
    <property type="evidence" value="ECO:0007669"/>
    <property type="project" value="UniProtKB-KW"/>
</dbReference>
<dbReference type="SMART" id="SM01398">
    <property type="entry name" value="Cornichon"/>
    <property type="match status" value="1"/>
</dbReference>
<evidence type="ECO:0000256" key="4">
    <source>
        <dbReference type="ARBA" id="ARBA00022723"/>
    </source>
</evidence>